<dbReference type="EMBL" id="CAJNOT010005220">
    <property type="protein sequence ID" value="CAF1459094.1"/>
    <property type="molecule type" value="Genomic_DNA"/>
</dbReference>
<evidence type="ECO:0000313" key="2">
    <source>
        <dbReference type="Proteomes" id="UP000663864"/>
    </source>
</evidence>
<proteinExistence type="predicted"/>
<reference evidence="1" key="1">
    <citation type="submission" date="2021-02" db="EMBL/GenBank/DDBJ databases">
        <authorList>
            <person name="Nowell W R."/>
        </authorList>
    </citation>
    <scope>NUCLEOTIDE SEQUENCE</scope>
</reference>
<gene>
    <name evidence="1" type="ORF">ZHD862_LOCUS35606</name>
</gene>
<organism evidence="1 2">
    <name type="scientific">Rotaria sordida</name>
    <dbReference type="NCBI Taxonomy" id="392033"/>
    <lineage>
        <taxon>Eukaryota</taxon>
        <taxon>Metazoa</taxon>
        <taxon>Spiralia</taxon>
        <taxon>Gnathifera</taxon>
        <taxon>Rotifera</taxon>
        <taxon>Eurotatoria</taxon>
        <taxon>Bdelloidea</taxon>
        <taxon>Philodinida</taxon>
        <taxon>Philodinidae</taxon>
        <taxon>Rotaria</taxon>
    </lineage>
</organism>
<evidence type="ECO:0000313" key="1">
    <source>
        <dbReference type="EMBL" id="CAF1459094.1"/>
    </source>
</evidence>
<comment type="caution">
    <text evidence="1">The sequence shown here is derived from an EMBL/GenBank/DDBJ whole genome shotgun (WGS) entry which is preliminary data.</text>
</comment>
<sequence length="45" mass="4970">SDVDSSLILFTMIDCCGFIGRSDVDVKDNVVVVLICRFSELSNED</sequence>
<accession>A0A815Q6S6</accession>
<dbReference type="AlphaFoldDB" id="A0A815Q6S6"/>
<dbReference type="Proteomes" id="UP000663864">
    <property type="component" value="Unassembled WGS sequence"/>
</dbReference>
<feature type="non-terminal residue" evidence="1">
    <location>
        <position position="1"/>
    </location>
</feature>
<protein>
    <submittedName>
        <fullName evidence="1">Uncharacterized protein</fullName>
    </submittedName>
</protein>
<name>A0A815Q6S6_9BILA</name>